<protein>
    <submittedName>
        <fullName evidence="6">Outer membrane protein OmpA-like peptidoglycan-associated protein</fullName>
    </submittedName>
</protein>
<dbReference type="InterPro" id="IPR006664">
    <property type="entry name" value="OMP_bac"/>
</dbReference>
<evidence type="ECO:0000256" key="2">
    <source>
        <dbReference type="ARBA" id="ARBA00023136"/>
    </source>
</evidence>
<dbReference type="Gene3D" id="3.30.1330.60">
    <property type="entry name" value="OmpA-like domain"/>
    <property type="match status" value="2"/>
</dbReference>
<dbReference type="PANTHER" id="PTHR30329:SF21">
    <property type="entry name" value="LIPOPROTEIN YIAD-RELATED"/>
    <property type="match status" value="1"/>
</dbReference>
<dbReference type="InterPro" id="IPR050330">
    <property type="entry name" value="Bact_OuterMem_StrucFunc"/>
</dbReference>
<keyword evidence="7" id="KW-1185">Reference proteome</keyword>
<dbReference type="RefSeq" id="WP_104514407.1">
    <property type="nucleotide sequence ID" value="NZ_MQVW01000027.1"/>
</dbReference>
<evidence type="ECO:0000256" key="3">
    <source>
        <dbReference type="ARBA" id="ARBA00023237"/>
    </source>
</evidence>
<evidence type="ECO:0000313" key="7">
    <source>
        <dbReference type="Proteomes" id="UP000239002"/>
    </source>
</evidence>
<dbReference type="AlphaFoldDB" id="A0A2S6IRK7"/>
<keyword evidence="2 4" id="KW-0472">Membrane</keyword>
<dbReference type="Proteomes" id="UP000239002">
    <property type="component" value="Unassembled WGS sequence"/>
</dbReference>
<feature type="domain" description="OmpA-like" evidence="5">
    <location>
        <begin position="204"/>
        <end position="320"/>
    </location>
</feature>
<dbReference type="PANTHER" id="PTHR30329">
    <property type="entry name" value="STATOR ELEMENT OF FLAGELLAR MOTOR COMPLEX"/>
    <property type="match status" value="1"/>
</dbReference>
<dbReference type="PRINTS" id="PR01023">
    <property type="entry name" value="NAFLGMOTY"/>
</dbReference>
<dbReference type="Pfam" id="PF00691">
    <property type="entry name" value="OmpA"/>
    <property type="match status" value="1"/>
</dbReference>
<sequence>MGKLKYPIGILLTIIIGILLTMWLCCGTCYSGNCDSQEKTKTSITTDSDSSSQIETASKKDRFNGIELYDSNQELIERSDDNLDFKSNDYHHITPVSDNITTSFNTIKSYLEKNPDKKLNITGLYTSRETNSSAFTNLGEARANDVKNHLTSLGFDNSRIDIYGSLNDDMTATDSIFKGPITYSTALIPQGDAAKMENQKLDELKAQIKANPLILHFQTGSNTVQLTAVQRKKISDINYYTNIRPEDRILVIGHSDNVGNRNSNITLSKKRAVEVKKYLIENGLPESKIETLGKGPDAPIANNNTAEGRAENRRVEVTIK</sequence>
<organism evidence="6 7">
    <name type="scientific">Nonlabens xylanidelens</name>
    <dbReference type="NCBI Taxonomy" id="191564"/>
    <lineage>
        <taxon>Bacteria</taxon>
        <taxon>Pseudomonadati</taxon>
        <taxon>Bacteroidota</taxon>
        <taxon>Flavobacteriia</taxon>
        <taxon>Flavobacteriales</taxon>
        <taxon>Flavobacteriaceae</taxon>
        <taxon>Nonlabens</taxon>
    </lineage>
</organism>
<dbReference type="InterPro" id="IPR006665">
    <property type="entry name" value="OmpA-like"/>
</dbReference>
<keyword evidence="3" id="KW-0998">Cell outer membrane</keyword>
<evidence type="ECO:0000259" key="5">
    <source>
        <dbReference type="PROSITE" id="PS51123"/>
    </source>
</evidence>
<evidence type="ECO:0000256" key="4">
    <source>
        <dbReference type="PROSITE-ProRule" id="PRU00473"/>
    </source>
</evidence>
<dbReference type="OrthoDB" id="9763897at2"/>
<proteinExistence type="predicted"/>
<dbReference type="SUPFAM" id="SSF103088">
    <property type="entry name" value="OmpA-like"/>
    <property type="match status" value="2"/>
</dbReference>
<accession>A0A2S6IRK7</accession>
<dbReference type="PRINTS" id="PR01021">
    <property type="entry name" value="OMPADOMAIN"/>
</dbReference>
<comment type="caution">
    <text evidence="6">The sequence shown here is derived from an EMBL/GenBank/DDBJ whole genome shotgun (WGS) entry which is preliminary data.</text>
</comment>
<dbReference type="InterPro" id="IPR036737">
    <property type="entry name" value="OmpA-like_sf"/>
</dbReference>
<dbReference type="EMBL" id="PTJE01000001">
    <property type="protein sequence ID" value="PPK96877.1"/>
    <property type="molecule type" value="Genomic_DNA"/>
</dbReference>
<gene>
    <name evidence="6" type="ORF">LY01_00702</name>
</gene>
<dbReference type="GO" id="GO:0009279">
    <property type="term" value="C:cell outer membrane"/>
    <property type="evidence" value="ECO:0007669"/>
    <property type="project" value="UniProtKB-SubCell"/>
</dbReference>
<evidence type="ECO:0000256" key="1">
    <source>
        <dbReference type="ARBA" id="ARBA00004442"/>
    </source>
</evidence>
<comment type="subcellular location">
    <subcellularLocation>
        <location evidence="1">Cell outer membrane</location>
    </subcellularLocation>
</comment>
<dbReference type="CDD" id="cd07185">
    <property type="entry name" value="OmpA_C-like"/>
    <property type="match status" value="1"/>
</dbReference>
<evidence type="ECO:0000313" key="6">
    <source>
        <dbReference type="EMBL" id="PPK96877.1"/>
    </source>
</evidence>
<reference evidence="6 7" key="1">
    <citation type="submission" date="2018-02" db="EMBL/GenBank/DDBJ databases">
        <title>Genomic Encyclopedia of Archaeal and Bacterial Type Strains, Phase II (KMG-II): from individual species to whole genera.</title>
        <authorList>
            <person name="Goeker M."/>
        </authorList>
    </citation>
    <scope>NUCLEOTIDE SEQUENCE [LARGE SCALE GENOMIC DNA]</scope>
    <source>
        <strain evidence="6 7">DSM 16809</strain>
    </source>
</reference>
<name>A0A2S6IRK7_9FLAO</name>
<dbReference type="PROSITE" id="PS51123">
    <property type="entry name" value="OMPA_2"/>
    <property type="match status" value="1"/>
</dbReference>